<feature type="domain" description="Quinate/shikimate 5-dehydrogenase/glutamyl-tRNA reductase" evidence="16">
    <location>
        <begin position="171"/>
        <end position="306"/>
    </location>
</feature>
<gene>
    <name evidence="9" type="primary">hemA</name>
    <name evidence="18" type="ORF">SAMN02745216_05035</name>
</gene>
<feature type="active site" description="Nucleophile" evidence="9 10">
    <location>
        <position position="50"/>
    </location>
</feature>
<keyword evidence="6 9" id="KW-0627">Porphyrin biosynthesis</keyword>
<dbReference type="NCBIfam" id="TIGR01035">
    <property type="entry name" value="hemA"/>
    <property type="match status" value="1"/>
</dbReference>
<feature type="binding site" evidence="9 11">
    <location>
        <position position="120"/>
    </location>
    <ligand>
        <name>substrate</name>
    </ligand>
</feature>
<dbReference type="HAMAP" id="MF_00087">
    <property type="entry name" value="Glu_tRNA_reductase"/>
    <property type="match status" value="1"/>
</dbReference>
<evidence type="ECO:0000313" key="18">
    <source>
        <dbReference type="EMBL" id="SHL33791.1"/>
    </source>
</evidence>
<dbReference type="PIRSF" id="PIRSF000445">
    <property type="entry name" value="4pyrrol_synth_GluRdtase"/>
    <property type="match status" value="1"/>
</dbReference>
<comment type="domain">
    <text evidence="9">Possesses an unusual extended V-shaped dimeric structure with each monomer consisting of three distinct domains arranged along a curved 'spinal' alpha-helix. The N-terminal catalytic domain specifically recognizes the glutamate moiety of the substrate. The second domain is the NADPH-binding domain, and the third C-terminal domain is responsible for dimerization.</text>
</comment>
<evidence type="ECO:0000256" key="7">
    <source>
        <dbReference type="ARBA" id="ARBA00047464"/>
    </source>
</evidence>
<evidence type="ECO:0000259" key="17">
    <source>
        <dbReference type="Pfam" id="PF05201"/>
    </source>
</evidence>
<dbReference type="EMBL" id="FQZU01000061">
    <property type="protein sequence ID" value="SHL33791.1"/>
    <property type="molecule type" value="Genomic_DNA"/>
</dbReference>
<evidence type="ECO:0000256" key="2">
    <source>
        <dbReference type="ARBA" id="ARBA00005916"/>
    </source>
</evidence>
<dbReference type="InterPro" id="IPR015895">
    <property type="entry name" value="4pyrrol_synth_GluRdtase_N"/>
</dbReference>
<evidence type="ECO:0000256" key="12">
    <source>
        <dbReference type="PIRSR" id="PIRSR000445-3"/>
    </source>
</evidence>
<evidence type="ECO:0000256" key="5">
    <source>
        <dbReference type="ARBA" id="ARBA00023002"/>
    </source>
</evidence>
<dbReference type="GO" id="GO:0008883">
    <property type="term" value="F:glutamyl-tRNA reductase activity"/>
    <property type="evidence" value="ECO:0007669"/>
    <property type="project" value="UniProtKB-UniRule"/>
</dbReference>
<dbReference type="RefSeq" id="WP_073479006.1">
    <property type="nucleotide sequence ID" value="NZ_FQZU01000061.1"/>
</dbReference>
<comment type="miscellaneous">
    <text evidence="9">During catalysis, the active site Cys acts as a nucleophile attacking the alpha-carbonyl group of tRNA-bound glutamate with the formation of a thioester intermediate between enzyme and glutamate, and the concomitant release of tRNA(Glu). The thioester intermediate is finally reduced by direct hydride transfer from NADPH, to form the product GSA.</text>
</comment>
<accession>A0A1M6ZTH9</accession>
<evidence type="ECO:0000256" key="4">
    <source>
        <dbReference type="ARBA" id="ARBA00022857"/>
    </source>
</evidence>
<evidence type="ECO:0000256" key="9">
    <source>
        <dbReference type="HAMAP-Rule" id="MF_00087"/>
    </source>
</evidence>
<comment type="similarity">
    <text evidence="2 9 14">Belongs to the glutamyl-tRNA reductase family.</text>
</comment>
<evidence type="ECO:0000256" key="1">
    <source>
        <dbReference type="ARBA" id="ARBA00005059"/>
    </source>
</evidence>
<organism evidence="18 19">
    <name type="scientific">Desulfatibacillum alkenivorans DSM 16219</name>
    <dbReference type="NCBI Taxonomy" id="1121393"/>
    <lineage>
        <taxon>Bacteria</taxon>
        <taxon>Pseudomonadati</taxon>
        <taxon>Thermodesulfobacteriota</taxon>
        <taxon>Desulfobacteria</taxon>
        <taxon>Desulfobacterales</taxon>
        <taxon>Desulfatibacillaceae</taxon>
        <taxon>Desulfatibacillum</taxon>
    </lineage>
</organism>
<dbReference type="GO" id="GO:0019353">
    <property type="term" value="P:protoporphyrinogen IX biosynthetic process from glutamate"/>
    <property type="evidence" value="ECO:0007669"/>
    <property type="project" value="TreeGrafter"/>
</dbReference>
<evidence type="ECO:0000256" key="3">
    <source>
        <dbReference type="ARBA" id="ARBA00012970"/>
    </source>
</evidence>
<dbReference type="CDD" id="cd05213">
    <property type="entry name" value="NAD_bind_Glutamyl_tRNA_reduct"/>
    <property type="match status" value="1"/>
</dbReference>
<evidence type="ECO:0000256" key="8">
    <source>
        <dbReference type="ARBA" id="ARBA00068659"/>
    </source>
</evidence>
<dbReference type="Proteomes" id="UP000183994">
    <property type="component" value="Unassembled WGS sequence"/>
</dbReference>
<feature type="binding site" evidence="9 11">
    <location>
        <begin position="114"/>
        <end position="116"/>
    </location>
    <ligand>
        <name>substrate</name>
    </ligand>
</feature>
<evidence type="ECO:0000259" key="16">
    <source>
        <dbReference type="Pfam" id="PF01488"/>
    </source>
</evidence>
<evidence type="ECO:0000259" key="15">
    <source>
        <dbReference type="Pfam" id="PF00745"/>
    </source>
</evidence>
<dbReference type="InterPro" id="IPR036453">
    <property type="entry name" value="GluRdtase_dimer_dom_sf"/>
</dbReference>
<dbReference type="Pfam" id="PF01488">
    <property type="entry name" value="Shikimate_DH"/>
    <property type="match status" value="1"/>
</dbReference>
<dbReference type="InterPro" id="IPR018214">
    <property type="entry name" value="GluRdtase_CS"/>
</dbReference>
<keyword evidence="4 9" id="KW-0521">NADP</keyword>
<feature type="domain" description="Tetrapyrrole biosynthesis glutamyl-tRNA reductase dimerisation" evidence="15">
    <location>
        <begin position="320"/>
        <end position="420"/>
    </location>
</feature>
<evidence type="ECO:0000256" key="13">
    <source>
        <dbReference type="PIRSR" id="PIRSR000445-4"/>
    </source>
</evidence>
<dbReference type="Gene3D" id="3.40.50.720">
    <property type="entry name" value="NAD(P)-binding Rossmann-like Domain"/>
    <property type="match status" value="1"/>
</dbReference>
<keyword evidence="5 9" id="KW-0560">Oxidoreductase</keyword>
<dbReference type="InterPro" id="IPR036343">
    <property type="entry name" value="GluRdtase_N_sf"/>
</dbReference>
<dbReference type="InterPro" id="IPR000343">
    <property type="entry name" value="4pyrrol_synth_GluRdtase"/>
</dbReference>
<comment type="function">
    <text evidence="9">Catalyzes the NADPH-dependent reduction of glutamyl-tRNA(Glu) to glutamate 1-semialdehyde (GSA).</text>
</comment>
<dbReference type="UniPathway" id="UPA00251">
    <property type="reaction ID" value="UER00316"/>
</dbReference>
<evidence type="ECO:0000256" key="10">
    <source>
        <dbReference type="PIRSR" id="PIRSR000445-1"/>
    </source>
</evidence>
<dbReference type="AlphaFoldDB" id="A0A1M6ZTH9"/>
<dbReference type="PANTHER" id="PTHR43013">
    <property type="entry name" value="GLUTAMYL-TRNA REDUCTASE"/>
    <property type="match status" value="1"/>
</dbReference>
<proteinExistence type="inferred from homology"/>
<evidence type="ECO:0000256" key="11">
    <source>
        <dbReference type="PIRSR" id="PIRSR000445-2"/>
    </source>
</evidence>
<dbReference type="PROSITE" id="PS00747">
    <property type="entry name" value="GLUTR"/>
    <property type="match status" value="1"/>
</dbReference>
<dbReference type="GO" id="GO:0050661">
    <property type="term" value="F:NADP binding"/>
    <property type="evidence" value="ECO:0007669"/>
    <property type="project" value="InterPro"/>
</dbReference>
<dbReference type="OrthoDB" id="110209at2"/>
<dbReference type="SUPFAM" id="SSF51735">
    <property type="entry name" value="NAD(P)-binding Rossmann-fold domains"/>
    <property type="match status" value="1"/>
</dbReference>
<evidence type="ECO:0000313" key="19">
    <source>
        <dbReference type="Proteomes" id="UP000183994"/>
    </source>
</evidence>
<dbReference type="FunFam" id="3.30.460.30:FF:000001">
    <property type="entry name" value="Glutamyl-tRNA reductase"/>
    <property type="match status" value="1"/>
</dbReference>
<name>A0A1M6ZTH9_9BACT</name>
<dbReference type="Pfam" id="PF05201">
    <property type="entry name" value="GlutR_N"/>
    <property type="match status" value="1"/>
</dbReference>
<comment type="subunit">
    <text evidence="9">Homodimer.</text>
</comment>
<feature type="binding site" evidence="9 11">
    <location>
        <begin position="49"/>
        <end position="52"/>
    </location>
    <ligand>
        <name>substrate</name>
    </ligand>
</feature>
<dbReference type="PANTHER" id="PTHR43013:SF1">
    <property type="entry name" value="GLUTAMYL-TRNA REDUCTASE"/>
    <property type="match status" value="1"/>
</dbReference>
<feature type="domain" description="Glutamyl-tRNA reductase N-terminal" evidence="17">
    <location>
        <begin position="6"/>
        <end position="156"/>
    </location>
</feature>
<protein>
    <recommendedName>
        <fullName evidence="8 9">Glutamyl-tRNA reductase</fullName>
        <shortName evidence="9">GluTR</shortName>
        <ecNumber evidence="3 9">1.2.1.70</ecNumber>
    </recommendedName>
</protein>
<evidence type="ECO:0000256" key="6">
    <source>
        <dbReference type="ARBA" id="ARBA00023244"/>
    </source>
</evidence>
<dbReference type="Gene3D" id="3.30.460.30">
    <property type="entry name" value="Glutamyl-tRNA reductase, N-terminal domain"/>
    <property type="match status" value="1"/>
</dbReference>
<dbReference type="InterPro" id="IPR015896">
    <property type="entry name" value="4pyrrol_synth_GluRdtase_dimer"/>
</dbReference>
<feature type="binding site" evidence="9 11">
    <location>
        <position position="109"/>
    </location>
    <ligand>
        <name>substrate</name>
    </ligand>
</feature>
<evidence type="ECO:0000256" key="14">
    <source>
        <dbReference type="RuleBase" id="RU000584"/>
    </source>
</evidence>
<sequence>MDIVLVGLNHKTAPVDVRECFAFDSLEADAGLKELSRIPELTEAVLISTCNRVEVAAACQDPDQGVAAIKDFFSRTKSMPLENFEQNLFVYKGDEAVQHVFRVASSLDSMVLGEPQILGQMKESYRLATQAKTTGAVLNRLMHRCFMTAKRVRKETGIGDHAVSISYAAVELARKIFGELTDKKVLLIGAGEMAELAVEHLLNHRAAGVFVANRTFERAVALAERFRGTPIRLEEVEEHLKIADIIISSTGAPGYVLEKKDVKKVLRARKNRPLFFIDIAVPRDIDPAINNLSNNFVYDIDDLQGVIDRNIDERQKEAIRAERIVDENVIKYRTWLEGLDIVPTIVSLQKKLEAIRQAEMAKTLAHVTGLDENGKEAIDRLTQSIINKVMHDPIQFLKAGGHREKQKKEVLGFTRDIFNLNNSENGDEISPDEE</sequence>
<dbReference type="SUPFAM" id="SSF69075">
    <property type="entry name" value="Glutamyl tRNA-reductase dimerization domain"/>
    <property type="match status" value="1"/>
</dbReference>
<keyword evidence="19" id="KW-1185">Reference proteome</keyword>
<dbReference type="STRING" id="1121393.SAMN02745216_05035"/>
<dbReference type="InterPro" id="IPR006151">
    <property type="entry name" value="Shikm_DH/Glu-tRNA_Rdtase"/>
</dbReference>
<dbReference type="SUPFAM" id="SSF69742">
    <property type="entry name" value="Glutamyl tRNA-reductase catalytic, N-terminal domain"/>
    <property type="match status" value="1"/>
</dbReference>
<comment type="pathway">
    <text evidence="1 9 14">Porphyrin-containing compound metabolism; protoporphyrin-IX biosynthesis; 5-aminolevulinate from L-glutamyl-tRNA(Glu): step 1/2.</text>
</comment>
<dbReference type="Pfam" id="PF00745">
    <property type="entry name" value="GlutR_dimer"/>
    <property type="match status" value="1"/>
</dbReference>
<reference evidence="19" key="1">
    <citation type="submission" date="2016-11" db="EMBL/GenBank/DDBJ databases">
        <authorList>
            <person name="Varghese N."/>
            <person name="Submissions S."/>
        </authorList>
    </citation>
    <scope>NUCLEOTIDE SEQUENCE [LARGE SCALE GENOMIC DNA]</scope>
    <source>
        <strain evidence="19">DSM 16219</strain>
    </source>
</reference>
<dbReference type="EC" id="1.2.1.70" evidence="3 9"/>
<feature type="site" description="Important for activity" evidence="9 13">
    <location>
        <position position="99"/>
    </location>
</feature>
<dbReference type="InterPro" id="IPR036291">
    <property type="entry name" value="NAD(P)-bd_dom_sf"/>
</dbReference>
<feature type="binding site" evidence="9 12">
    <location>
        <begin position="189"/>
        <end position="194"/>
    </location>
    <ligand>
        <name>NADP(+)</name>
        <dbReference type="ChEBI" id="CHEBI:58349"/>
    </ligand>
</feature>
<dbReference type="FunFam" id="3.40.50.720:FF:000031">
    <property type="entry name" value="Glutamyl-tRNA reductase"/>
    <property type="match status" value="1"/>
</dbReference>
<comment type="catalytic activity">
    <reaction evidence="7 9 14">
        <text>(S)-4-amino-5-oxopentanoate + tRNA(Glu) + NADP(+) = L-glutamyl-tRNA(Glu) + NADPH + H(+)</text>
        <dbReference type="Rhea" id="RHEA:12344"/>
        <dbReference type="Rhea" id="RHEA-COMP:9663"/>
        <dbReference type="Rhea" id="RHEA-COMP:9680"/>
        <dbReference type="ChEBI" id="CHEBI:15378"/>
        <dbReference type="ChEBI" id="CHEBI:57501"/>
        <dbReference type="ChEBI" id="CHEBI:57783"/>
        <dbReference type="ChEBI" id="CHEBI:58349"/>
        <dbReference type="ChEBI" id="CHEBI:78442"/>
        <dbReference type="ChEBI" id="CHEBI:78520"/>
        <dbReference type="EC" id="1.2.1.70"/>
    </reaction>
</comment>